<evidence type="ECO:0000313" key="3">
    <source>
        <dbReference type="EMBL" id="SIR64071.1"/>
    </source>
</evidence>
<feature type="signal peptide" evidence="2">
    <location>
        <begin position="1"/>
        <end position="20"/>
    </location>
</feature>
<reference evidence="4" key="1">
    <citation type="submission" date="2017-01" db="EMBL/GenBank/DDBJ databases">
        <authorList>
            <person name="Varghese N."/>
            <person name="Submissions S."/>
        </authorList>
    </citation>
    <scope>NUCLEOTIDE SEQUENCE [LARGE SCALE GENOMIC DNA]</scope>
    <source>
        <strain evidence="4">ATCC 51758</strain>
    </source>
</reference>
<dbReference type="InterPro" id="IPR037873">
    <property type="entry name" value="BamE-like"/>
</dbReference>
<evidence type="ECO:0000256" key="1">
    <source>
        <dbReference type="ARBA" id="ARBA00022729"/>
    </source>
</evidence>
<keyword evidence="4" id="KW-1185">Reference proteome</keyword>
<gene>
    <name evidence="3" type="ORF">SAMN05421829_12525</name>
</gene>
<feature type="chain" id="PRO_5013065934" description="Beta-barrel assembly machine subunit BamE" evidence="2">
    <location>
        <begin position="21"/>
        <end position="85"/>
    </location>
</feature>
<evidence type="ECO:0000313" key="4">
    <source>
        <dbReference type="Proteomes" id="UP000186819"/>
    </source>
</evidence>
<organism evidence="3 4">
    <name type="scientific">Aromatoleum tolulyticum</name>
    <dbReference type="NCBI Taxonomy" id="34027"/>
    <lineage>
        <taxon>Bacteria</taxon>
        <taxon>Pseudomonadati</taxon>
        <taxon>Pseudomonadota</taxon>
        <taxon>Betaproteobacteria</taxon>
        <taxon>Rhodocyclales</taxon>
        <taxon>Rhodocyclaceae</taxon>
        <taxon>Aromatoleum</taxon>
    </lineage>
</organism>
<dbReference type="STRING" id="34027.SAMN05421829_12525"/>
<dbReference type="Pfam" id="PF12978">
    <property type="entry name" value="DUF3862"/>
    <property type="match status" value="1"/>
</dbReference>
<sequence>MKRIALIALAALALTLGACSKLTVENYDKLKMGMTYNEVKQLLGAPDKCSDLLAVKSCTWGNDARYVQVNFVADQVVLFNSANLR</sequence>
<name>A0A1N7CKD6_9RHOO</name>
<dbReference type="InterPro" id="IPR024418">
    <property type="entry name" value="DUF3862"/>
</dbReference>
<dbReference type="Gene3D" id="3.30.1450.10">
    <property type="match status" value="1"/>
</dbReference>
<protein>
    <recommendedName>
        <fullName evidence="5">Beta-barrel assembly machine subunit BamE</fullName>
    </recommendedName>
</protein>
<dbReference type="RefSeq" id="WP_076604462.1">
    <property type="nucleotide sequence ID" value="NZ_FTMD01000025.1"/>
</dbReference>
<dbReference type="OrthoDB" id="5422169at2"/>
<evidence type="ECO:0000256" key="2">
    <source>
        <dbReference type="SAM" id="SignalP"/>
    </source>
</evidence>
<accession>A0A1N7CKD6</accession>
<dbReference type="EMBL" id="FTMD01000025">
    <property type="protein sequence ID" value="SIR64071.1"/>
    <property type="molecule type" value="Genomic_DNA"/>
</dbReference>
<proteinExistence type="predicted"/>
<dbReference type="Proteomes" id="UP000186819">
    <property type="component" value="Unassembled WGS sequence"/>
</dbReference>
<evidence type="ECO:0008006" key="5">
    <source>
        <dbReference type="Google" id="ProtNLM"/>
    </source>
</evidence>
<dbReference type="PROSITE" id="PS51257">
    <property type="entry name" value="PROKAR_LIPOPROTEIN"/>
    <property type="match status" value="1"/>
</dbReference>
<keyword evidence="1 2" id="KW-0732">Signal</keyword>
<dbReference type="AlphaFoldDB" id="A0A1N7CKD6"/>